<sequence length="111" mass="12894">MPLTRIARMVYEDEDDDEWLDESTSIMFAMAAERERIRKFRQRGRSSLTRADLPRNPRHGTSWECIYDAGNDAAFIITTGFDVASFHSLLRPFTEVWDRVPIPRSDVDIEG</sequence>
<feature type="non-terminal residue" evidence="1">
    <location>
        <position position="111"/>
    </location>
</feature>
<organism evidence="1">
    <name type="scientific">Phytophthora nicotianae</name>
    <name type="common">Potato buckeye rot agent</name>
    <name type="synonym">Phytophthora parasitica</name>
    <dbReference type="NCBI Taxonomy" id="4792"/>
    <lineage>
        <taxon>Eukaryota</taxon>
        <taxon>Sar</taxon>
        <taxon>Stramenopiles</taxon>
        <taxon>Oomycota</taxon>
        <taxon>Peronosporomycetes</taxon>
        <taxon>Peronosporales</taxon>
        <taxon>Peronosporaceae</taxon>
        <taxon>Phytophthora</taxon>
    </lineage>
</organism>
<dbReference type="AlphaFoldDB" id="W2GN79"/>
<evidence type="ECO:0000313" key="1">
    <source>
        <dbReference type="EMBL" id="ETK83741.1"/>
    </source>
</evidence>
<dbReference type="VEuPathDB" id="FungiDB:PPTG_13521"/>
<proteinExistence type="predicted"/>
<gene>
    <name evidence="1" type="ORF">L915_11146</name>
</gene>
<accession>W2GN79</accession>
<reference evidence="1" key="1">
    <citation type="submission" date="2013-11" db="EMBL/GenBank/DDBJ databases">
        <title>The Genome Sequence of Phytophthora parasitica CJ02B3.</title>
        <authorList>
            <consortium name="The Broad Institute Genomics Platform"/>
            <person name="Russ C."/>
            <person name="Tyler B."/>
            <person name="Panabieres F."/>
            <person name="Shan W."/>
            <person name="Tripathy S."/>
            <person name="Grunwald N."/>
            <person name="Machado M."/>
            <person name="Johnson C.S."/>
            <person name="Arredondo F."/>
            <person name="Hong C."/>
            <person name="Coffey M."/>
            <person name="Young S.K."/>
            <person name="Zeng Q."/>
            <person name="Gargeya S."/>
            <person name="Fitzgerald M."/>
            <person name="Abouelleil A."/>
            <person name="Alvarado L."/>
            <person name="Chapman S.B."/>
            <person name="Gainer-Dewar J."/>
            <person name="Goldberg J."/>
            <person name="Griggs A."/>
            <person name="Gujja S."/>
            <person name="Hansen M."/>
            <person name="Howarth C."/>
            <person name="Imamovic A."/>
            <person name="Ireland A."/>
            <person name="Larimer J."/>
            <person name="McCowan C."/>
            <person name="Murphy C."/>
            <person name="Pearson M."/>
            <person name="Poon T.W."/>
            <person name="Priest M."/>
            <person name="Roberts A."/>
            <person name="Saif S."/>
            <person name="Shea T."/>
            <person name="Sykes S."/>
            <person name="Wortman J."/>
            <person name="Nusbaum C."/>
            <person name="Birren B."/>
        </authorList>
    </citation>
    <scope>NUCLEOTIDE SEQUENCE [LARGE SCALE GENOMIC DNA]</scope>
    <source>
        <strain evidence="1">CJ02B3</strain>
    </source>
</reference>
<dbReference type="EMBL" id="KI686954">
    <property type="protein sequence ID" value="ETK83741.1"/>
    <property type="molecule type" value="Genomic_DNA"/>
</dbReference>
<protein>
    <submittedName>
        <fullName evidence="1">Uncharacterized protein</fullName>
    </submittedName>
</protein>
<dbReference type="Proteomes" id="UP000053236">
    <property type="component" value="Unassembled WGS sequence"/>
</dbReference>
<name>W2GN79_PHYNI</name>